<evidence type="ECO:0000313" key="3">
    <source>
        <dbReference type="Proteomes" id="UP000492821"/>
    </source>
</evidence>
<sequence length="1223" mass="137917">MEFFARLHRFYEAVKALNQESAQWRVINSSQIDEVARIIDARLKRVDAELRPEADDIEEDLRGIEAHFFQLEAERIKEKFRVLVSLLEKARQLMVERQIFLAMLQDFRKLIENCVELSENARALPPTADDTPDKLKRISNDLKDLQDKARADGDRIATQQRRACMTVTDFENSIQRLNEAVGAPTTALIGSESDAQVSERIAKLERELLPLLAGKITAFVPNTNNEEQPQYRQRALTSDVTDYILANMDQSAKEKAIIDDIARCLDRLPTTSSTPADHERLQEQRRQHDERNRARREHINNAVADCVLALREEVQRMDALIQDAIVNRDADTVQALDGEWKLCKQTLIDLERALDPPALASLRENWMTAFRDLERHSLDVDNKIKRYTKHHEREQKLLKNLAAFAQWLDLVETDVNNTKTRPDLEPSERSAQLQQLKDNLESYLRLANKLEAYRFSSEPQAVFAREQTAKYRRLLDQLNRMNLPPPPAKNVPIHVITDLPSTSAMEQLSVASTSSFASEVDRRLADDDDDVQSQLDLVQSDFVRQASVRVAREIPLKPSQKGADLLRSLAENPDASLPIDDIRQAVADFTDKLRGIREFYDMIPLKSLERAQQDLPQLKDLLASATLAEQHLAKIIDSARQKPSEHTLLQSIGDDLQAELVAGNSLADALDREIVDEQELSKVYKDIMQTLATIEDEVRQAAAQERKPKAKESLRQVALEMDILRQLCKKPRRYIATSIDGSPLSTPTRRRKLVLRITNSVMTIIKVVEDQMKQQPSLETASTSKAADLSPALQQIYDNLHMIKAAFDEEVTPPISAQPSFDVSADVADIDQLIQQAEEIRSNLELLGETESVLQEPQQYDLLIRASREGRSGLEQILEKIDEVSDTPDNVKEYRNRVVDLIQSLLDLEDKLTVKQKESQDILDKYQNELQRIHDATDQAESTLKLETPSAVEIQQVSEAVNAALESSAPLAEPSGASVAQHLADDLVHGRDVLGLISQKLNEKSDSNVQLQDLLNEAYGIIHSLKALVQNVDANAPYDLAAGYEIADKFTGIQPQLQRLNDLSHLIREVSPNEPVIDDIIKASDTVAAVQNAVQNEVADEETQRKKHASLRATFDLIPVNDNETPVLTTMKSAIDAELATKPQRTYIKHDNDPLIDLLNQIDDKTRKIEDKKAYELQTKISDLQQAVEAISEAPTDNLLEQLQAATSALPEDDPAVADLHNK</sequence>
<evidence type="ECO:0000256" key="1">
    <source>
        <dbReference type="SAM" id="Coils"/>
    </source>
</evidence>
<feature type="coiled-coil region" evidence="1">
    <location>
        <begin position="891"/>
        <end position="943"/>
    </location>
</feature>
<protein>
    <submittedName>
        <fullName evidence="4">Microtubule associated protein</fullName>
    </submittedName>
</protein>
<evidence type="ECO:0000256" key="2">
    <source>
        <dbReference type="SAM" id="MobiDB-lite"/>
    </source>
</evidence>
<name>A0A7E4W4D8_PANRE</name>
<feature type="region of interest" description="Disordered" evidence="2">
    <location>
        <begin position="269"/>
        <end position="293"/>
    </location>
</feature>
<dbReference type="Proteomes" id="UP000492821">
    <property type="component" value="Unassembled WGS sequence"/>
</dbReference>
<organism evidence="3 4">
    <name type="scientific">Panagrellus redivivus</name>
    <name type="common">Microworm</name>
    <dbReference type="NCBI Taxonomy" id="6233"/>
    <lineage>
        <taxon>Eukaryota</taxon>
        <taxon>Metazoa</taxon>
        <taxon>Ecdysozoa</taxon>
        <taxon>Nematoda</taxon>
        <taxon>Chromadorea</taxon>
        <taxon>Rhabditida</taxon>
        <taxon>Tylenchina</taxon>
        <taxon>Panagrolaimomorpha</taxon>
        <taxon>Panagrolaimoidea</taxon>
        <taxon>Panagrolaimidae</taxon>
        <taxon>Panagrellus</taxon>
    </lineage>
</organism>
<evidence type="ECO:0000313" key="4">
    <source>
        <dbReference type="WBParaSite" id="Pan_g6383.t1"/>
    </source>
</evidence>
<dbReference type="AlphaFoldDB" id="A0A7E4W4D8"/>
<reference evidence="3" key="1">
    <citation type="journal article" date="2013" name="Genetics">
        <title>The draft genome and transcriptome of Panagrellus redivivus are shaped by the harsh demands of a free-living lifestyle.</title>
        <authorList>
            <person name="Srinivasan J."/>
            <person name="Dillman A.R."/>
            <person name="Macchietto M.G."/>
            <person name="Heikkinen L."/>
            <person name="Lakso M."/>
            <person name="Fracchia K.M."/>
            <person name="Antoshechkin I."/>
            <person name="Mortazavi A."/>
            <person name="Wong G."/>
            <person name="Sternberg P.W."/>
        </authorList>
    </citation>
    <scope>NUCLEOTIDE SEQUENCE [LARGE SCALE GENOMIC DNA]</scope>
    <source>
        <strain evidence="3">MT8872</strain>
    </source>
</reference>
<feature type="compositionally biased region" description="Basic and acidic residues" evidence="2">
    <location>
        <begin position="276"/>
        <end position="292"/>
    </location>
</feature>
<accession>A0A7E4W4D8</accession>
<reference evidence="4" key="2">
    <citation type="submission" date="2020-10" db="UniProtKB">
        <authorList>
            <consortium name="WormBaseParasite"/>
        </authorList>
    </citation>
    <scope>IDENTIFICATION</scope>
</reference>
<dbReference type="WBParaSite" id="Pan_g6383.t1">
    <property type="protein sequence ID" value="Pan_g6383.t1"/>
    <property type="gene ID" value="Pan_g6383"/>
</dbReference>
<proteinExistence type="predicted"/>
<keyword evidence="3" id="KW-1185">Reference proteome</keyword>
<keyword evidence="1" id="KW-0175">Coiled coil</keyword>